<dbReference type="InterPro" id="IPR001680">
    <property type="entry name" value="WD40_rpt"/>
</dbReference>
<feature type="region of interest" description="Disordered" evidence="3">
    <location>
        <begin position="1323"/>
        <end position="1350"/>
    </location>
</feature>
<dbReference type="GO" id="GO:0043124">
    <property type="term" value="P:negative regulation of canonical NF-kappaB signal transduction"/>
    <property type="evidence" value="ECO:0007669"/>
    <property type="project" value="TreeGrafter"/>
</dbReference>
<feature type="compositionally biased region" description="Low complexity" evidence="3">
    <location>
        <begin position="1072"/>
        <end position="1084"/>
    </location>
</feature>
<dbReference type="PANTHER" id="PTHR44813:SF1">
    <property type="entry name" value="MITOGEN-ACTIVATED PROTEIN KINASE-BINDING PROTEIN 1"/>
    <property type="match status" value="1"/>
</dbReference>
<dbReference type="Ensembl" id="ENSECRT00000000030.1">
    <property type="protein sequence ID" value="ENSECRP00000000028.1"/>
    <property type="gene ID" value="ENSECRG00000000023.1"/>
</dbReference>
<dbReference type="InterPro" id="IPR056364">
    <property type="entry name" value="WDR62-MABP1_CC"/>
</dbReference>
<evidence type="ECO:0000256" key="1">
    <source>
        <dbReference type="ARBA" id="ARBA00004647"/>
    </source>
</evidence>
<dbReference type="PROSITE" id="PS50294">
    <property type="entry name" value="WD_REPEATS_REGION"/>
    <property type="match status" value="1"/>
</dbReference>
<proteinExistence type="predicted"/>
<feature type="repeat" description="WD" evidence="2">
    <location>
        <begin position="580"/>
        <end position="615"/>
    </location>
</feature>
<dbReference type="GO" id="GO:0005737">
    <property type="term" value="C:cytoplasm"/>
    <property type="evidence" value="ECO:0007669"/>
    <property type="project" value="TreeGrafter"/>
</dbReference>
<dbReference type="SMART" id="SM00320">
    <property type="entry name" value="WD40"/>
    <property type="match status" value="11"/>
</dbReference>
<dbReference type="GeneTree" id="ENSGT00940000165793"/>
<reference evidence="6" key="1">
    <citation type="submission" date="2021-06" db="EMBL/GenBank/DDBJ databases">
        <authorList>
            <consortium name="Wellcome Sanger Institute Data Sharing"/>
        </authorList>
    </citation>
    <scope>NUCLEOTIDE SEQUENCE [LARGE SCALE GENOMIC DNA]</scope>
</reference>
<evidence type="ECO:0000256" key="2">
    <source>
        <dbReference type="PROSITE-ProRule" id="PRU00221"/>
    </source>
</evidence>
<feature type="domain" description="MABP1/WRD62 coiled-coil" evidence="5">
    <location>
        <begin position="1384"/>
        <end position="1493"/>
    </location>
</feature>
<dbReference type="Pfam" id="PF24782">
    <property type="entry name" value="WD40_MABP1-WDR62_2nd"/>
    <property type="match status" value="1"/>
</dbReference>
<dbReference type="InterPro" id="IPR055292">
    <property type="entry name" value="MABP1"/>
</dbReference>
<feature type="region of interest" description="Disordered" evidence="3">
    <location>
        <begin position="857"/>
        <end position="877"/>
    </location>
</feature>
<evidence type="ECO:0000256" key="3">
    <source>
        <dbReference type="SAM" id="MobiDB-lite"/>
    </source>
</evidence>
<dbReference type="GO" id="GO:0046330">
    <property type="term" value="P:positive regulation of JNK cascade"/>
    <property type="evidence" value="ECO:0007669"/>
    <property type="project" value="TreeGrafter"/>
</dbReference>
<dbReference type="InterPro" id="IPR036322">
    <property type="entry name" value="WD40_repeat_dom_sf"/>
</dbReference>
<feature type="region of interest" description="Disordered" evidence="3">
    <location>
        <begin position="897"/>
        <end position="923"/>
    </location>
</feature>
<dbReference type="SUPFAM" id="SSF50978">
    <property type="entry name" value="WD40 repeat-like"/>
    <property type="match status" value="2"/>
</dbReference>
<evidence type="ECO:0000259" key="5">
    <source>
        <dbReference type="Pfam" id="PF24795"/>
    </source>
</evidence>
<organism evidence="6 7">
    <name type="scientific">Erpetoichthys calabaricus</name>
    <name type="common">Rope fish</name>
    <name type="synonym">Calamoichthys calabaricus</name>
    <dbReference type="NCBI Taxonomy" id="27687"/>
    <lineage>
        <taxon>Eukaryota</taxon>
        <taxon>Metazoa</taxon>
        <taxon>Chordata</taxon>
        <taxon>Craniata</taxon>
        <taxon>Vertebrata</taxon>
        <taxon>Euteleostomi</taxon>
        <taxon>Actinopterygii</taxon>
        <taxon>Polypteriformes</taxon>
        <taxon>Polypteridae</taxon>
        <taxon>Erpetoichthys</taxon>
    </lineage>
</organism>
<feature type="compositionally biased region" description="Basic and acidic residues" evidence="3">
    <location>
        <begin position="1334"/>
        <end position="1348"/>
    </location>
</feature>
<protein>
    <submittedName>
        <fullName evidence="6">WD repeat-containing protein 62-like</fullName>
    </submittedName>
</protein>
<feature type="compositionally biased region" description="Polar residues" evidence="3">
    <location>
        <begin position="1085"/>
        <end position="1129"/>
    </location>
</feature>
<dbReference type="Pfam" id="PF24795">
    <property type="entry name" value="WDR62-MABP1_CC"/>
    <property type="match status" value="1"/>
</dbReference>
<evidence type="ECO:0000313" key="6">
    <source>
        <dbReference type="Ensembl" id="ENSECRP00000000028.1"/>
    </source>
</evidence>
<comment type="subcellular location">
    <subcellularLocation>
        <location evidence="1">Cytoplasm</location>
        <location evidence="1">Cytoskeleton</location>
        <location evidence="1">Spindle pole</location>
    </subcellularLocation>
</comment>
<feature type="region of interest" description="Disordered" evidence="3">
    <location>
        <begin position="1033"/>
        <end position="1129"/>
    </location>
</feature>
<accession>A0A8C4RBM0</accession>
<dbReference type="InterPro" id="IPR015943">
    <property type="entry name" value="WD40/YVTN_repeat-like_dom_sf"/>
</dbReference>
<keyword evidence="2" id="KW-0853">WD repeat</keyword>
<dbReference type="Proteomes" id="UP000694620">
    <property type="component" value="Chromosome 1"/>
</dbReference>
<dbReference type="GO" id="GO:0000922">
    <property type="term" value="C:spindle pole"/>
    <property type="evidence" value="ECO:0007669"/>
    <property type="project" value="UniProtKB-SubCell"/>
</dbReference>
<dbReference type="InterPro" id="IPR056162">
    <property type="entry name" value="WD40_MABP1-WDR62_2nd"/>
</dbReference>
<gene>
    <name evidence="6" type="primary">wdr62</name>
</gene>
<feature type="repeat" description="WD" evidence="2">
    <location>
        <begin position="538"/>
        <end position="579"/>
    </location>
</feature>
<dbReference type="Gene3D" id="2.130.10.10">
    <property type="entry name" value="YVTN repeat-like/Quinoprotein amine dehydrogenase"/>
    <property type="match status" value="4"/>
</dbReference>
<feature type="compositionally biased region" description="Low complexity" evidence="3">
    <location>
        <begin position="897"/>
        <end position="908"/>
    </location>
</feature>
<feature type="region of interest" description="Disordered" evidence="3">
    <location>
        <begin position="716"/>
        <end position="735"/>
    </location>
</feature>
<reference evidence="6" key="2">
    <citation type="submission" date="2025-08" db="UniProtKB">
        <authorList>
            <consortium name="Ensembl"/>
        </authorList>
    </citation>
    <scope>IDENTIFICATION</scope>
</reference>
<dbReference type="PANTHER" id="PTHR44813">
    <property type="entry name" value="MITOGEN-ACTIVATED PROTEIN KINASE-BINDING PROTEIN 1"/>
    <property type="match status" value="1"/>
</dbReference>
<evidence type="ECO:0000259" key="4">
    <source>
        <dbReference type="Pfam" id="PF24782"/>
    </source>
</evidence>
<evidence type="ECO:0000313" key="7">
    <source>
        <dbReference type="Proteomes" id="UP000694620"/>
    </source>
</evidence>
<name>A0A8C4RBM0_ERPCA</name>
<sequence length="1497" mass="165167">MPAVRIWDVTEKTQVAEVQCHKYGVSCVAFSANSTYVVSVGYEHDMTVNVWEWKKGIVIASNKVSSKVTAVSFSEDNSYFVTVGNRHVKFWYLDASKERRVNGTVPLIGRSGLLGEQRNKLFCGVACGKGRMASNTFCITSSGLLCQFNKKRLLDSWIDLKSPVSNCVVASEDYVFCGCADGTLRIFNPQNLHYITSLPKPHHLGVDIALGADPGHLFDQIPGAVYPDAVALAFDPVTKWLSCVYSDHSLYVWDVKDMKKVGKVNSALYHSACVWCVETYPELEDSTKACLPSCSFLTCSSDNTIRLWNMEDHSSYGPLAAKYRNYYSHDLLKVVYVGNNTQHLQDSVEKTECGMSGDIKSGIRVLAVSPSGQHLASGDRSGNLRIYDLQFLDEIIKVEAHDSEVLCLEYSGPDTGMSLLASASRDRLIHALNVEKNYSLEQTLDDHSSSITAVKFAGGDNRVRMISCGADKSIYFRTAEKSADGVNFSRMHHVVGKTTLYDMDVDATRKYAAIGCQDRNIRIYNIASGKQKKCFKGSQGEDGTLLKVKIDPSGMFLATSCSDKNISIFDFYSGECVATVFGHSEIVTGMRFTNDCRRLITVSGDSCVFIWRLDSQMTNCMRKRLLELKLCKGQQKVTPSQNEQIRRETYITVPHKPEIDAEEEASNEDLEEDEFIQTPTRDGPDQSFMDPTFLQTNGRLPLWAKRLGAAENFSDELQDTRPGNRYQPRGRWAESTNQEQIKAILDTRCLQMCLTPSPPRGIEGSEALEEDSIQPQSLESLLVQEDEIMADELGSRMSEPFERPSFLQLQDVEEIFNQDLDSPETSDEILYPTNSTIASLPGESEFDVKELHKGTSHKIKKWRHKQNEEHSPDSACCVGSAGSCTSNLEMQHDDVDSLSQLSSAGSSSVDEEEEEHCGSITQDMPMVLTPEQEKVLLRHFATLADDLENEKFDNNLMDLQPSTESFFLNPRLSISARFLSRCQNVQRLASGFPPKILISTSELPVEENSRISIKEEEVSLKRVSTGASCESLAEKDLKPKVRRRSSSFNTGRPPRPKPTPVASSNPHRDEASATGTQGSTATAQDPNSATRRQSLNTQNKESHPAKSSRQSYMGTTASSRAKMSRSVSMGENLNARSAEEQFKNGLNSKGRASSTLDLCVRPEVVSGKEHDSKKYPASSQDCEPLVATVQGNHQARAGLHLDLCMSSSDQAVMSSPPIVGIAKARPKRYSDISKPSLSLATPTEMRSLGKEGKSYITSVLETICASPASPATRGVTCSTASPSVREVTYSIAIPAAKDVICSTACATTREVAGIEPSPIREGICSPLPRLSTTEPKEEQIPLSEEHKPTASATLVSSCDKSESDKPDVLCNKGPDKMAHSVADPPEVVSLQSCRQIANELHNTLQRAVSLYGKVSSVSESPEQELQMKAILTDAFLAARRELDVVDKGKAFPVCTRPHAEEASPSPTRQLKDDRTIALLERYSEMLLKITEKKMEYN</sequence>
<reference evidence="6" key="3">
    <citation type="submission" date="2025-09" db="UniProtKB">
        <authorList>
            <consortium name="Ensembl"/>
        </authorList>
    </citation>
    <scope>IDENTIFICATION</scope>
</reference>
<keyword evidence="7" id="KW-1185">Reference proteome</keyword>
<feature type="domain" description="MABP1/WDR62 second WD40" evidence="4">
    <location>
        <begin position="274"/>
        <end position="613"/>
    </location>
</feature>
<dbReference type="Pfam" id="PF00400">
    <property type="entry name" value="WD40"/>
    <property type="match status" value="2"/>
</dbReference>
<dbReference type="PROSITE" id="PS50082">
    <property type="entry name" value="WD_REPEATS_2"/>
    <property type="match status" value="2"/>
</dbReference>